<protein>
    <submittedName>
        <fullName evidence="1">Uncharacterized protein</fullName>
    </submittedName>
</protein>
<name>A0AAV3XFM6_9CYAN</name>
<keyword evidence="2" id="KW-1185">Reference proteome</keyword>
<dbReference type="RefSeq" id="WP_226584892.1">
    <property type="nucleotide sequence ID" value="NZ_BLAY01000067.1"/>
</dbReference>
<gene>
    <name evidence="1" type="ORF">MiSe_42750</name>
</gene>
<comment type="caution">
    <text evidence="1">The sequence shown here is derived from an EMBL/GenBank/DDBJ whole genome shotgun (WGS) entry which is preliminary data.</text>
</comment>
<sequence length="66" mass="7830">MEERSRKRREAYRALAAVGVRSLYPHHQRRIMLDLAASGSYDATGLLNKDSFIFPLHRMTQKHRYR</sequence>
<dbReference type="Proteomes" id="UP001050975">
    <property type="component" value="Unassembled WGS sequence"/>
</dbReference>
<proteinExistence type="predicted"/>
<evidence type="ECO:0000313" key="2">
    <source>
        <dbReference type="Proteomes" id="UP001050975"/>
    </source>
</evidence>
<evidence type="ECO:0000313" key="1">
    <source>
        <dbReference type="EMBL" id="GET39506.1"/>
    </source>
</evidence>
<organism evidence="1 2">
    <name type="scientific">Microseira wollei NIES-4236</name>
    <dbReference type="NCBI Taxonomy" id="2530354"/>
    <lineage>
        <taxon>Bacteria</taxon>
        <taxon>Bacillati</taxon>
        <taxon>Cyanobacteriota</taxon>
        <taxon>Cyanophyceae</taxon>
        <taxon>Oscillatoriophycideae</taxon>
        <taxon>Aerosakkonematales</taxon>
        <taxon>Aerosakkonemataceae</taxon>
        <taxon>Microseira</taxon>
    </lineage>
</organism>
<dbReference type="AlphaFoldDB" id="A0AAV3XFM6"/>
<reference evidence="1" key="1">
    <citation type="submission" date="2019-10" db="EMBL/GenBank/DDBJ databases">
        <title>Draft genome sequece of Microseira wollei NIES-4236.</title>
        <authorList>
            <person name="Yamaguchi H."/>
            <person name="Suzuki S."/>
            <person name="Kawachi M."/>
        </authorList>
    </citation>
    <scope>NUCLEOTIDE SEQUENCE</scope>
    <source>
        <strain evidence="1">NIES-4236</strain>
    </source>
</reference>
<dbReference type="EMBL" id="BLAY01000067">
    <property type="protein sequence ID" value="GET39506.1"/>
    <property type="molecule type" value="Genomic_DNA"/>
</dbReference>
<accession>A0AAV3XFM6</accession>